<evidence type="ECO:0000256" key="1">
    <source>
        <dbReference type="SAM" id="MobiDB-lite"/>
    </source>
</evidence>
<organism evidence="2 3">
    <name type="scientific">Mesorhabditis spiculigera</name>
    <dbReference type="NCBI Taxonomy" id="96644"/>
    <lineage>
        <taxon>Eukaryota</taxon>
        <taxon>Metazoa</taxon>
        <taxon>Ecdysozoa</taxon>
        <taxon>Nematoda</taxon>
        <taxon>Chromadorea</taxon>
        <taxon>Rhabditida</taxon>
        <taxon>Rhabditina</taxon>
        <taxon>Rhabditomorpha</taxon>
        <taxon>Rhabditoidea</taxon>
        <taxon>Rhabditidae</taxon>
        <taxon>Mesorhabditinae</taxon>
        <taxon>Mesorhabditis</taxon>
    </lineage>
</organism>
<accession>A0AA36CWP9</accession>
<evidence type="ECO:0000313" key="2">
    <source>
        <dbReference type="EMBL" id="CAJ0576748.1"/>
    </source>
</evidence>
<dbReference type="EMBL" id="CATQJA010002645">
    <property type="protein sequence ID" value="CAJ0576748.1"/>
    <property type="molecule type" value="Genomic_DNA"/>
</dbReference>
<reference evidence="2" key="1">
    <citation type="submission" date="2023-06" db="EMBL/GenBank/DDBJ databases">
        <authorList>
            <person name="Delattre M."/>
        </authorList>
    </citation>
    <scope>NUCLEOTIDE SEQUENCE</scope>
    <source>
        <strain evidence="2">AF72</strain>
    </source>
</reference>
<keyword evidence="3" id="KW-1185">Reference proteome</keyword>
<gene>
    <name evidence="2" type="ORF">MSPICULIGERA_LOCUS15035</name>
</gene>
<feature type="non-terminal residue" evidence="2">
    <location>
        <position position="449"/>
    </location>
</feature>
<evidence type="ECO:0000313" key="3">
    <source>
        <dbReference type="Proteomes" id="UP001177023"/>
    </source>
</evidence>
<dbReference type="AlphaFoldDB" id="A0AA36CWP9"/>
<name>A0AA36CWP9_9BILA</name>
<feature type="region of interest" description="Disordered" evidence="1">
    <location>
        <begin position="264"/>
        <end position="313"/>
    </location>
</feature>
<proteinExistence type="predicted"/>
<feature type="compositionally biased region" description="Polar residues" evidence="1">
    <location>
        <begin position="438"/>
        <end position="449"/>
    </location>
</feature>
<protein>
    <submittedName>
        <fullName evidence="2">Uncharacterized protein</fullName>
    </submittedName>
</protein>
<comment type="caution">
    <text evidence="2">The sequence shown here is derived from an EMBL/GenBank/DDBJ whole genome shotgun (WGS) entry which is preliminary data.</text>
</comment>
<sequence>MVQWLDELTEPADVCKGILMCYSIDQPLYHDLVAMDSRVRLYQGLPTDADIETLQTPHFIVIDDQCTELKRNKTVVDLFTKAADRRLTANIDFLKRLQKSKDTKRILKKASCSQLGCLIESMHNVNNGNVPLHKYEVRKLKRHLGTIDALARQRQATAFCHSFYLHSSIWLQDSSSMFRKMRLVPFTPGPTSSTSTTTPPIIKGDGAPFTRFTQDDVDKQRLQVLDQQMQRTLNDKRIPDNVKTPLYNQLLAVFTDLLAELRKRHPQTKREPSPDRYPMPTDLTYPEPEREPEPEPEVGPPPKKKARLKAKTKLPIVTPSPRLLRSGKNFGKEFIAELNKSFPRVESVKGRLIDGKLVMDGEIDRIVTHLNSPVNRRRGTPVHLDHVFDALERASPSSPFSAYYHTPGNDDFEEEVVDTSRTPRYQKTPGKKEKKSDNLFTPRNYSTRH</sequence>
<dbReference type="Proteomes" id="UP001177023">
    <property type="component" value="Unassembled WGS sequence"/>
</dbReference>
<feature type="region of interest" description="Disordered" evidence="1">
    <location>
        <begin position="398"/>
        <end position="449"/>
    </location>
</feature>
<feature type="compositionally biased region" description="Basic residues" evidence="1">
    <location>
        <begin position="302"/>
        <end position="312"/>
    </location>
</feature>